<dbReference type="SMART" id="SM00239">
    <property type="entry name" value="C2"/>
    <property type="match status" value="1"/>
</dbReference>
<gene>
    <name evidence="4" type="ORF">GPM918_LOCUS2842</name>
    <name evidence="3" type="ORF">OVA965_LOCUS2524</name>
    <name evidence="6" type="ORF">SRO942_LOCUS2842</name>
    <name evidence="5" type="ORF">TMI583_LOCUS2524</name>
</gene>
<dbReference type="Proteomes" id="UP000681722">
    <property type="component" value="Unassembled WGS sequence"/>
</dbReference>
<evidence type="ECO:0000259" key="2">
    <source>
        <dbReference type="PROSITE" id="PS50004"/>
    </source>
</evidence>
<dbReference type="EMBL" id="CAJNOQ010000327">
    <property type="protein sequence ID" value="CAF0787969.1"/>
    <property type="molecule type" value="Genomic_DNA"/>
</dbReference>
<dbReference type="OrthoDB" id="10259057at2759"/>
<proteinExistence type="predicted"/>
<dbReference type="AlphaFoldDB" id="A0A813S0X1"/>
<evidence type="ECO:0000313" key="4">
    <source>
        <dbReference type="EMBL" id="CAF0787969.1"/>
    </source>
</evidence>
<evidence type="ECO:0000313" key="7">
    <source>
        <dbReference type="Proteomes" id="UP000663829"/>
    </source>
</evidence>
<accession>A0A813S0X1</accession>
<dbReference type="EMBL" id="CAJOBC010000327">
    <property type="protein sequence ID" value="CAF3572010.1"/>
    <property type="molecule type" value="Genomic_DNA"/>
</dbReference>
<dbReference type="PROSITE" id="PS50004">
    <property type="entry name" value="C2"/>
    <property type="match status" value="1"/>
</dbReference>
<dbReference type="GO" id="GO:0017156">
    <property type="term" value="P:calcium-ion regulated exocytosis"/>
    <property type="evidence" value="ECO:0007669"/>
    <property type="project" value="TreeGrafter"/>
</dbReference>
<dbReference type="Proteomes" id="UP000682733">
    <property type="component" value="Unassembled WGS sequence"/>
</dbReference>
<feature type="domain" description="C2" evidence="2">
    <location>
        <begin position="135"/>
        <end position="260"/>
    </location>
</feature>
<dbReference type="SUPFAM" id="SSF49562">
    <property type="entry name" value="C2 domain (Calcium/lipid-binding domain, CaLB)"/>
    <property type="match status" value="1"/>
</dbReference>
<protein>
    <recommendedName>
        <fullName evidence="2">C2 domain-containing protein</fullName>
    </recommendedName>
</protein>
<keyword evidence="7" id="KW-1185">Reference proteome</keyword>
<feature type="compositionally biased region" description="Basic residues" evidence="1">
    <location>
        <begin position="481"/>
        <end position="495"/>
    </location>
</feature>
<dbReference type="InterPro" id="IPR035892">
    <property type="entry name" value="C2_domain_sf"/>
</dbReference>
<dbReference type="Proteomes" id="UP000663829">
    <property type="component" value="Unassembled WGS sequence"/>
</dbReference>
<evidence type="ECO:0000313" key="5">
    <source>
        <dbReference type="EMBL" id="CAF3540255.1"/>
    </source>
</evidence>
<dbReference type="GO" id="GO:0005886">
    <property type="term" value="C:plasma membrane"/>
    <property type="evidence" value="ECO:0007669"/>
    <property type="project" value="TreeGrafter"/>
</dbReference>
<dbReference type="GO" id="GO:0000149">
    <property type="term" value="F:SNARE binding"/>
    <property type="evidence" value="ECO:0007669"/>
    <property type="project" value="TreeGrafter"/>
</dbReference>
<dbReference type="EMBL" id="CAJNOK010000547">
    <property type="protein sequence ID" value="CAF0760520.1"/>
    <property type="molecule type" value="Genomic_DNA"/>
</dbReference>
<dbReference type="InterPro" id="IPR000008">
    <property type="entry name" value="C2_dom"/>
</dbReference>
<organism evidence="4 7">
    <name type="scientific">Didymodactylos carnosus</name>
    <dbReference type="NCBI Taxonomy" id="1234261"/>
    <lineage>
        <taxon>Eukaryota</taxon>
        <taxon>Metazoa</taxon>
        <taxon>Spiralia</taxon>
        <taxon>Gnathifera</taxon>
        <taxon>Rotifera</taxon>
        <taxon>Eurotatoria</taxon>
        <taxon>Bdelloidea</taxon>
        <taxon>Philodinida</taxon>
        <taxon>Philodinidae</taxon>
        <taxon>Didymodactylos</taxon>
    </lineage>
</organism>
<feature type="region of interest" description="Disordered" evidence="1">
    <location>
        <begin position="471"/>
        <end position="495"/>
    </location>
</feature>
<comment type="caution">
    <text evidence="4">The sequence shown here is derived from an EMBL/GenBank/DDBJ whole genome shotgun (WGS) entry which is preliminary data.</text>
</comment>
<dbReference type="PANTHER" id="PTHR10024">
    <property type="entry name" value="SYNAPTOTAGMIN"/>
    <property type="match status" value="1"/>
</dbReference>
<dbReference type="EMBL" id="CAJOBA010000547">
    <property type="protein sequence ID" value="CAF3540255.1"/>
    <property type="molecule type" value="Genomic_DNA"/>
</dbReference>
<evidence type="ECO:0000313" key="6">
    <source>
        <dbReference type="EMBL" id="CAF3572010.1"/>
    </source>
</evidence>
<dbReference type="GO" id="GO:0001786">
    <property type="term" value="F:phosphatidylserine binding"/>
    <property type="evidence" value="ECO:0007669"/>
    <property type="project" value="TreeGrafter"/>
</dbReference>
<name>A0A813S0X1_9BILA</name>
<dbReference type="GO" id="GO:0070382">
    <property type="term" value="C:exocytic vesicle"/>
    <property type="evidence" value="ECO:0007669"/>
    <property type="project" value="TreeGrafter"/>
</dbReference>
<dbReference type="Gene3D" id="2.60.40.150">
    <property type="entry name" value="C2 domain"/>
    <property type="match status" value="1"/>
</dbReference>
<dbReference type="GO" id="GO:0005544">
    <property type="term" value="F:calcium-dependent phospholipid binding"/>
    <property type="evidence" value="ECO:0007669"/>
    <property type="project" value="TreeGrafter"/>
</dbReference>
<sequence length="517" mass="59571">MRLGKKVLLGLLLAHFYDKNCNQSYASEHPVARSSSCHANNNKDVPITLPLDIDKCDWTETRTPALVNYPDLITVQHCKEQKERRESRCLPEAVEKLIQKGFGESEPYPCPNLGEWVFITIVNLTMKLICTCAFPLGRLWFFLEYNPYMRLLYLTILKARCLRSLSNTNYTREPTTFVRAEIIPTLNKAYVTDIVKDTSNPNYNSETQFSINLVEFKENVLKLTVHEIDRDVFETPIGSVYYPLDHLIMAQRPKGHAIWRNLVPGMFLAYQYGDPSAIGLIQIRSTVWYTLDEQMLNVYIHSLRSTGNVPYLFHVYVHITVAVDEFPVIPQEHIESSQLKQPFLYEKCGPIVNIEQTETAYDQLFRFVIFKDEFNRLTVLIDVYKRNAKEDICEDKLIGRTVLVSDSVIKQQFIEQTGSTRIRPEKQYGGLEGEVRPSPFEQSFSPTGYEHISPDQIHIEDKSNSPPIFNEVTDIGGGGASRKKRKKKVYRSKRIQQKYETNDGIAKVDGDVVLRKH</sequence>
<evidence type="ECO:0000256" key="1">
    <source>
        <dbReference type="SAM" id="MobiDB-lite"/>
    </source>
</evidence>
<evidence type="ECO:0000313" key="3">
    <source>
        <dbReference type="EMBL" id="CAF0760520.1"/>
    </source>
</evidence>
<reference evidence="4" key="1">
    <citation type="submission" date="2021-02" db="EMBL/GenBank/DDBJ databases">
        <authorList>
            <person name="Nowell W R."/>
        </authorList>
    </citation>
    <scope>NUCLEOTIDE SEQUENCE</scope>
</reference>
<dbReference type="GO" id="GO:0030276">
    <property type="term" value="F:clathrin binding"/>
    <property type="evidence" value="ECO:0007669"/>
    <property type="project" value="TreeGrafter"/>
</dbReference>
<dbReference type="Pfam" id="PF00168">
    <property type="entry name" value="C2"/>
    <property type="match status" value="1"/>
</dbReference>
<dbReference type="GO" id="GO:0005509">
    <property type="term" value="F:calcium ion binding"/>
    <property type="evidence" value="ECO:0007669"/>
    <property type="project" value="TreeGrafter"/>
</dbReference>
<dbReference type="Proteomes" id="UP000677228">
    <property type="component" value="Unassembled WGS sequence"/>
</dbReference>